<evidence type="ECO:0000256" key="4">
    <source>
        <dbReference type="ARBA" id="ARBA00023136"/>
    </source>
</evidence>
<evidence type="ECO:0000256" key="6">
    <source>
        <dbReference type="PROSITE-ProRule" id="PRU00068"/>
    </source>
</evidence>
<keyword evidence="4 8" id="KW-0472">Membrane</keyword>
<dbReference type="GO" id="GO:0009897">
    <property type="term" value="C:external side of plasma membrane"/>
    <property type="evidence" value="ECO:0007669"/>
    <property type="project" value="TreeGrafter"/>
</dbReference>
<proteinExistence type="predicted"/>
<dbReference type="InterPro" id="IPR001762">
    <property type="entry name" value="Disintegrin_dom"/>
</dbReference>
<dbReference type="RefSeq" id="XP_021572481.1">
    <property type="nucleotide sequence ID" value="XM_021716806.1"/>
</dbReference>
<dbReference type="SMART" id="SM00050">
    <property type="entry name" value="DISIN"/>
    <property type="match status" value="1"/>
</dbReference>
<evidence type="ECO:0000256" key="1">
    <source>
        <dbReference type="ARBA" id="ARBA00004479"/>
    </source>
</evidence>
<dbReference type="Gene3D" id="4.10.70.10">
    <property type="entry name" value="Disintegrin domain"/>
    <property type="match status" value="1"/>
</dbReference>
<evidence type="ECO:0000256" key="9">
    <source>
        <dbReference type="SAM" id="SignalP"/>
    </source>
</evidence>
<dbReference type="SMART" id="SM00608">
    <property type="entry name" value="ACR"/>
    <property type="match status" value="1"/>
</dbReference>
<dbReference type="InterPro" id="IPR024079">
    <property type="entry name" value="MetalloPept_cat_dom_sf"/>
</dbReference>
<dbReference type="Pfam" id="PF00200">
    <property type="entry name" value="Disintegrin"/>
    <property type="match status" value="1"/>
</dbReference>
<dbReference type="InterPro" id="IPR018358">
    <property type="entry name" value="Disintegrin_CS"/>
</dbReference>
<gene>
    <name evidence="14" type="primary">LOC110596411</name>
</gene>
<feature type="domain" description="Peptidase M12B" evidence="12">
    <location>
        <begin position="204"/>
        <end position="394"/>
    </location>
</feature>
<feature type="domain" description="EGF-like" evidence="10">
    <location>
        <begin position="630"/>
        <end position="663"/>
    </location>
</feature>
<dbReference type="PROSITE" id="PS01186">
    <property type="entry name" value="EGF_2"/>
    <property type="match status" value="1"/>
</dbReference>
<dbReference type="Gene3D" id="3.40.390.10">
    <property type="entry name" value="Collagenase (Catalytic Domain)"/>
    <property type="match status" value="1"/>
</dbReference>
<keyword evidence="5 7" id="KW-1015">Disulfide bond</keyword>
<dbReference type="PANTHER" id="PTHR11905:SF140">
    <property type="entry name" value="A DISINTEGRIN AND METALLOPEPTIDASE DOMAIN 6-RELATED"/>
    <property type="match status" value="1"/>
</dbReference>
<dbReference type="Pfam" id="PF08516">
    <property type="entry name" value="ADAM_CR"/>
    <property type="match status" value="1"/>
</dbReference>
<organism evidence="13 14">
    <name type="scientific">Carlito syrichta</name>
    <name type="common">Philippine tarsier</name>
    <name type="synonym">Tarsius syrichta</name>
    <dbReference type="NCBI Taxonomy" id="1868482"/>
    <lineage>
        <taxon>Eukaryota</taxon>
        <taxon>Metazoa</taxon>
        <taxon>Chordata</taxon>
        <taxon>Craniata</taxon>
        <taxon>Vertebrata</taxon>
        <taxon>Euteleostomi</taxon>
        <taxon>Mammalia</taxon>
        <taxon>Eutheria</taxon>
        <taxon>Euarchontoglires</taxon>
        <taxon>Primates</taxon>
        <taxon>Haplorrhini</taxon>
        <taxon>Tarsiiformes</taxon>
        <taxon>Tarsiidae</taxon>
        <taxon>Carlito</taxon>
    </lineage>
</organism>
<keyword evidence="7" id="KW-0245">EGF-like domain</keyword>
<evidence type="ECO:0000256" key="2">
    <source>
        <dbReference type="ARBA" id="ARBA00022692"/>
    </source>
</evidence>
<keyword evidence="3 8" id="KW-1133">Transmembrane helix</keyword>
<dbReference type="SUPFAM" id="SSF55486">
    <property type="entry name" value="Metalloproteases ('zincins'), catalytic domain"/>
    <property type="match status" value="1"/>
</dbReference>
<feature type="chain" id="PRO_5018020315" evidence="9">
    <location>
        <begin position="29"/>
        <end position="732"/>
    </location>
</feature>
<feature type="domain" description="Disintegrin" evidence="11">
    <location>
        <begin position="404"/>
        <end position="490"/>
    </location>
</feature>
<keyword evidence="13" id="KW-1185">Reference proteome</keyword>
<evidence type="ECO:0000256" key="7">
    <source>
        <dbReference type="PROSITE-ProRule" id="PRU00076"/>
    </source>
</evidence>
<dbReference type="PANTHER" id="PTHR11905">
    <property type="entry name" value="ADAM A DISINTEGRIN AND METALLOPROTEASE DOMAIN"/>
    <property type="match status" value="1"/>
</dbReference>
<dbReference type="GeneID" id="110596411"/>
<evidence type="ECO:0000256" key="5">
    <source>
        <dbReference type="ARBA" id="ARBA00023157"/>
    </source>
</evidence>
<comment type="caution">
    <text evidence="7">Lacks conserved residue(s) required for the propagation of feature annotation.</text>
</comment>
<feature type="disulfide bond" evidence="6">
    <location>
        <begin position="462"/>
        <end position="482"/>
    </location>
</feature>
<evidence type="ECO:0000259" key="12">
    <source>
        <dbReference type="PROSITE" id="PS50215"/>
    </source>
</evidence>
<dbReference type="FunFam" id="4.10.70.10:FF:000001">
    <property type="entry name" value="Disintegrin and metalloproteinase domain-containing protein 22"/>
    <property type="match status" value="1"/>
</dbReference>
<dbReference type="InterPro" id="IPR002870">
    <property type="entry name" value="Peptidase_M12B_N"/>
</dbReference>
<name>A0A3Q0EA85_CARSF</name>
<evidence type="ECO:0000256" key="8">
    <source>
        <dbReference type="SAM" id="Phobius"/>
    </source>
</evidence>
<evidence type="ECO:0000313" key="13">
    <source>
        <dbReference type="Proteomes" id="UP000189704"/>
    </source>
</evidence>
<dbReference type="SUPFAM" id="SSF57552">
    <property type="entry name" value="Blood coagulation inhibitor (disintegrin)"/>
    <property type="match status" value="1"/>
</dbReference>
<dbReference type="Pfam" id="PF01562">
    <property type="entry name" value="Pep_M12B_propep"/>
    <property type="match status" value="1"/>
</dbReference>
<keyword evidence="9" id="KW-0732">Signal</keyword>
<dbReference type="GO" id="GO:0008584">
    <property type="term" value="P:male gonad development"/>
    <property type="evidence" value="ECO:0007669"/>
    <property type="project" value="TreeGrafter"/>
</dbReference>
<protein>
    <submittedName>
        <fullName evidence="14">Disintegrin and metalloproteinase domain-containing protein 20-like</fullName>
    </submittedName>
</protein>
<accession>A0A3Q0EA85</accession>
<reference evidence="14" key="1">
    <citation type="submission" date="2025-08" db="UniProtKB">
        <authorList>
            <consortium name="RefSeq"/>
        </authorList>
    </citation>
    <scope>IDENTIFICATION</scope>
</reference>
<dbReference type="OrthoDB" id="5951731at2759"/>
<dbReference type="InterPro" id="IPR001590">
    <property type="entry name" value="Peptidase_M12B"/>
</dbReference>
<dbReference type="GO" id="GO:0004222">
    <property type="term" value="F:metalloendopeptidase activity"/>
    <property type="evidence" value="ECO:0007669"/>
    <property type="project" value="InterPro"/>
</dbReference>
<dbReference type="PROSITE" id="PS50026">
    <property type="entry name" value="EGF_3"/>
    <property type="match status" value="1"/>
</dbReference>
<evidence type="ECO:0000259" key="10">
    <source>
        <dbReference type="PROSITE" id="PS50026"/>
    </source>
</evidence>
<feature type="disulfide bond" evidence="7">
    <location>
        <begin position="653"/>
        <end position="662"/>
    </location>
</feature>
<keyword evidence="2 8" id="KW-0812">Transmembrane</keyword>
<dbReference type="PROSITE" id="PS50214">
    <property type="entry name" value="DISINTEGRIN_2"/>
    <property type="match status" value="1"/>
</dbReference>
<dbReference type="InterPro" id="IPR006586">
    <property type="entry name" value="ADAM_Cys-rich"/>
</dbReference>
<evidence type="ECO:0000256" key="3">
    <source>
        <dbReference type="ARBA" id="ARBA00022989"/>
    </source>
</evidence>
<dbReference type="PROSITE" id="PS50215">
    <property type="entry name" value="ADAM_MEPRO"/>
    <property type="match status" value="1"/>
</dbReference>
<evidence type="ECO:0000313" key="14">
    <source>
        <dbReference type="RefSeq" id="XP_021572481.1"/>
    </source>
</evidence>
<feature type="transmembrane region" description="Helical" evidence="8">
    <location>
        <begin position="689"/>
        <end position="711"/>
    </location>
</feature>
<feature type="signal peptide" evidence="9">
    <location>
        <begin position="1"/>
        <end position="28"/>
    </location>
</feature>
<dbReference type="KEGG" id="csyr:110596411"/>
<dbReference type="AlphaFoldDB" id="A0A3Q0EA85"/>
<dbReference type="InterPro" id="IPR000742">
    <property type="entry name" value="EGF"/>
</dbReference>
<dbReference type="InterPro" id="IPR036436">
    <property type="entry name" value="Disintegrin_dom_sf"/>
</dbReference>
<evidence type="ECO:0000259" key="11">
    <source>
        <dbReference type="PROSITE" id="PS50214"/>
    </source>
</evidence>
<dbReference type="PROSITE" id="PS00427">
    <property type="entry name" value="DISINTEGRIN_1"/>
    <property type="match status" value="1"/>
</dbReference>
<sequence length="732" mass="81701">MRLAEGQVAFRVSLLLLELWTLLAPVQGPPGPPLWRYASSEVVIPKKEAQHGKGFQVPGWLSYSLHFGGQRHALRMRMKKLFWPRHLLVTTQDDQGALQMDYPYIASDCYYLGHLEEIPLSMVTMSTCFGGLKGVMKLDDLAYEIKPLEGSSRFEHIVSQIVADPNITGPTYSLGQKELDPFFSEANISMAPRLPHKVYSSHSGWLRGHCQASHSMCSQFQNDTKCLYEILYIASIVDSILQGTDMKFYLSLLTLYTVRDPADVTDHSNNSPMSIYYRQNFYETFRPHSSLLINKNGPHEGHYDPVIYRICGQYNLLYIGQLERHALTVAIVITNRILRSLGVRYDEPECRCLRRASCIMARYPGVTDAASNCTFGHINNILSGVTGNCIFDNQIMYYNKSAVQARCGNYVVDDHEQCDCGSLKQCHADMCCTTDCRYKMGGYCHIGACCTDCQYSPAGTLCRPIQNTCDLPEYCSGANQVCPTDFYMQDGTPCSEEGYCFQGNCTDREVQCKEIFGASALPGDVSCYDINKEGTRFGFCTRPSILRRPYACGDNNKMCGRLQCANVTHLPRLQDHVGVQQVQKGGFDCSAVGEHRGTETTDVGQVRNGTLCAPGKFCFNAQCNGTVTDLNYNCPPEKCSYRGICNNRRNCHCHVGWDPPRCLRPGSGGSTDSGPLPKRMRKVTQSQEAVLYLQVLFGRIYAFIAALLFGVATNVRNIKTVTVKEATVSEPV</sequence>
<comment type="subcellular location">
    <subcellularLocation>
        <location evidence="1">Membrane</location>
        <topology evidence="1">Single-pass type I membrane protein</topology>
    </subcellularLocation>
</comment>
<dbReference type="GO" id="GO:1990913">
    <property type="term" value="C:sperm head plasma membrane"/>
    <property type="evidence" value="ECO:0007669"/>
    <property type="project" value="TreeGrafter"/>
</dbReference>
<dbReference type="GO" id="GO:0006508">
    <property type="term" value="P:proteolysis"/>
    <property type="evidence" value="ECO:0007669"/>
    <property type="project" value="InterPro"/>
</dbReference>
<dbReference type="Proteomes" id="UP000189704">
    <property type="component" value="Unplaced"/>
</dbReference>